<comment type="caution">
    <text evidence="5">The sequence shown here is derived from an EMBL/GenBank/DDBJ whole genome shotgun (WGS) entry which is preliminary data.</text>
</comment>
<dbReference type="Gene3D" id="1.10.275.10">
    <property type="entry name" value="Fumarase/aspartase (N-terminal domain)"/>
    <property type="match status" value="1"/>
</dbReference>
<evidence type="ECO:0000259" key="3">
    <source>
        <dbReference type="Pfam" id="PF00206"/>
    </source>
</evidence>
<reference evidence="5" key="1">
    <citation type="journal article" date="2020" name="mSystems">
        <title>Genome- and Community-Level Interaction Insights into Carbon Utilization and Element Cycling Functions of Hydrothermarchaeota in Hydrothermal Sediment.</title>
        <authorList>
            <person name="Zhou Z."/>
            <person name="Liu Y."/>
            <person name="Xu W."/>
            <person name="Pan J."/>
            <person name="Luo Z.H."/>
            <person name="Li M."/>
        </authorList>
    </citation>
    <scope>NUCLEOTIDE SEQUENCE [LARGE SCALE GENOMIC DNA]</scope>
    <source>
        <strain evidence="5">SpSt-1056</strain>
    </source>
</reference>
<dbReference type="AlphaFoldDB" id="A0A7C5QKL7"/>
<evidence type="ECO:0000256" key="2">
    <source>
        <dbReference type="NCBIfam" id="TIGR00838"/>
    </source>
</evidence>
<evidence type="ECO:0000313" key="5">
    <source>
        <dbReference type="EMBL" id="HHK69174.1"/>
    </source>
</evidence>
<dbReference type="InterPro" id="IPR029419">
    <property type="entry name" value="Arg_succ_lyase_C"/>
</dbReference>
<dbReference type="Pfam" id="PF14698">
    <property type="entry name" value="ASL_C2"/>
    <property type="match status" value="1"/>
</dbReference>
<feature type="domain" description="Fumarate lyase N-terminal" evidence="3">
    <location>
        <begin position="12"/>
        <end position="299"/>
    </location>
</feature>
<dbReference type="GO" id="GO:0004056">
    <property type="term" value="F:argininosuccinate lyase activity"/>
    <property type="evidence" value="ECO:0007669"/>
    <property type="project" value="UniProtKB-UniRule"/>
</dbReference>
<comment type="subcellular location">
    <subcellularLocation>
        <location evidence="1">Cytoplasm</location>
    </subcellularLocation>
</comment>
<name>A0A7C5QKL7_CALS0</name>
<dbReference type="InterPro" id="IPR000362">
    <property type="entry name" value="Fumarate_lyase_fam"/>
</dbReference>
<dbReference type="GO" id="GO:0005829">
    <property type="term" value="C:cytosol"/>
    <property type="evidence" value="ECO:0007669"/>
    <property type="project" value="TreeGrafter"/>
</dbReference>
<proteinExistence type="inferred from homology"/>
<dbReference type="InterPro" id="IPR024083">
    <property type="entry name" value="Fumarase/histidase_N"/>
</dbReference>
<dbReference type="PRINTS" id="PR00149">
    <property type="entry name" value="FUMRATELYASE"/>
</dbReference>
<gene>
    <name evidence="1 5" type="primary">argH</name>
    <name evidence="5" type="ORF">ENM11_08545</name>
</gene>
<dbReference type="Pfam" id="PF00206">
    <property type="entry name" value="Lyase_1"/>
    <property type="match status" value="1"/>
</dbReference>
<organism evidence="5">
    <name type="scientific">Caldiarchaeum subterraneum</name>
    <dbReference type="NCBI Taxonomy" id="311458"/>
    <lineage>
        <taxon>Archaea</taxon>
        <taxon>Nitrososphaerota</taxon>
        <taxon>Candidatus Caldarchaeales</taxon>
        <taxon>Candidatus Caldarchaeaceae</taxon>
        <taxon>Candidatus Caldarchaeum</taxon>
    </lineage>
</organism>
<dbReference type="PANTHER" id="PTHR43814:SF1">
    <property type="entry name" value="ARGININOSUCCINATE LYASE"/>
    <property type="match status" value="1"/>
</dbReference>
<dbReference type="Gene3D" id="1.10.40.30">
    <property type="entry name" value="Fumarase/aspartase (C-terminal domain)"/>
    <property type="match status" value="1"/>
</dbReference>
<feature type="domain" description="Argininosuccinate lyase C-terminal" evidence="4">
    <location>
        <begin position="362"/>
        <end position="424"/>
    </location>
</feature>
<keyword evidence="1" id="KW-0055">Arginine biosynthesis</keyword>
<keyword evidence="1" id="KW-0028">Amino-acid biosynthesis</keyword>
<protein>
    <recommendedName>
        <fullName evidence="1 2">Argininosuccinate lyase</fullName>
        <shortName evidence="1">ASAL</shortName>
        <ecNumber evidence="1 2">4.3.2.1</ecNumber>
    </recommendedName>
    <alternativeName>
        <fullName evidence="1">Arginosuccinase</fullName>
    </alternativeName>
</protein>
<dbReference type="InterPro" id="IPR009049">
    <property type="entry name" value="Argininosuccinate_lyase"/>
</dbReference>
<dbReference type="InterPro" id="IPR022761">
    <property type="entry name" value="Fumarate_lyase_N"/>
</dbReference>
<dbReference type="PRINTS" id="PR00145">
    <property type="entry name" value="ARGSUCLYASE"/>
</dbReference>
<accession>A0A7C5QKL7</accession>
<dbReference type="SUPFAM" id="SSF48557">
    <property type="entry name" value="L-aspartase-like"/>
    <property type="match status" value="1"/>
</dbReference>
<dbReference type="InterPro" id="IPR008948">
    <property type="entry name" value="L-Aspartase-like"/>
</dbReference>
<evidence type="ECO:0000256" key="1">
    <source>
        <dbReference type="HAMAP-Rule" id="MF_00006"/>
    </source>
</evidence>
<dbReference type="UniPathway" id="UPA00068">
    <property type="reaction ID" value="UER00114"/>
</dbReference>
<keyword evidence="1 5" id="KW-0456">Lyase</keyword>
<dbReference type="CDD" id="cd01359">
    <property type="entry name" value="Argininosuccinate_lyase"/>
    <property type="match status" value="1"/>
</dbReference>
<dbReference type="GO" id="GO:0042450">
    <property type="term" value="P:L-arginine biosynthetic process via ornithine"/>
    <property type="evidence" value="ECO:0007669"/>
    <property type="project" value="UniProtKB-UniRule"/>
</dbReference>
<dbReference type="EMBL" id="DRWN01000069">
    <property type="protein sequence ID" value="HHK69174.1"/>
    <property type="molecule type" value="Genomic_DNA"/>
</dbReference>
<keyword evidence="1" id="KW-0963">Cytoplasm</keyword>
<dbReference type="PANTHER" id="PTHR43814">
    <property type="entry name" value="ARGININOSUCCINATE LYASE"/>
    <property type="match status" value="1"/>
</dbReference>
<dbReference type="NCBIfam" id="TIGR00838">
    <property type="entry name" value="argH"/>
    <property type="match status" value="1"/>
</dbReference>
<comment type="pathway">
    <text evidence="1">Amino-acid biosynthesis; L-arginine biosynthesis; L-arginine from L-ornithine and carbamoyl phosphate: step 3/3.</text>
</comment>
<sequence length="479" mass="53025">MEEAPHRKGILQRKMDADAAAYTSSSSFDHHIFDETVYVNIAHIRAIEKLGIISKHRADQAVAFLATLIKSRTAIPEQVEDIHIYVESMLSQRVPEVGEMLALGKSRNDAVVAAIKLKLKQKTYDLLLHLLETVKSLLERSIQDSETLFPVYTHLQRAAPATFGFILQAYAIRLYKAVPGLSHIIEACEESPLGSAAVAGTSVPLDRNYLARLLGFRDISRNALEATASRDFLLNCVSQLLIITVILSSFAEEIVLYCSEEFGLLRMPEEYAATSSIMPQKRNPVVAEIMRTKAAEILGILAALTGILTRQPSGYNLDLQQTTPKLWAAIDEVESSLNLLRKMVATVEVNREKAFSACSPPTTAVEIANHLTLHYGVSFRKAHTVAGRISRLVSANQLDERSLKQLFEEESVKVELDVEDVLSLMDAGRTVEAYAVEGSAKSSYVAALSRKMLEEVASISEKVVSEKERFHKTLSMLLQ</sequence>
<comment type="catalytic activity">
    <reaction evidence="1">
        <text>2-(N(omega)-L-arginino)succinate = fumarate + L-arginine</text>
        <dbReference type="Rhea" id="RHEA:24020"/>
        <dbReference type="ChEBI" id="CHEBI:29806"/>
        <dbReference type="ChEBI" id="CHEBI:32682"/>
        <dbReference type="ChEBI" id="CHEBI:57472"/>
        <dbReference type="EC" id="4.3.2.1"/>
    </reaction>
</comment>
<dbReference type="Gene3D" id="1.20.200.10">
    <property type="entry name" value="Fumarase/aspartase (Central domain)"/>
    <property type="match status" value="1"/>
</dbReference>
<comment type="similarity">
    <text evidence="1">Belongs to the lyase 1 family. Argininosuccinate lyase subfamily.</text>
</comment>
<dbReference type="EC" id="4.3.2.1" evidence="1 2"/>
<dbReference type="HAMAP" id="MF_00006">
    <property type="entry name" value="Arg_succ_lyase"/>
    <property type="match status" value="1"/>
</dbReference>
<evidence type="ECO:0000259" key="4">
    <source>
        <dbReference type="Pfam" id="PF14698"/>
    </source>
</evidence>